<evidence type="ECO:0000313" key="2">
    <source>
        <dbReference type="Proteomes" id="UP000243629"/>
    </source>
</evidence>
<dbReference type="Proteomes" id="UP000243629">
    <property type="component" value="Unassembled WGS sequence"/>
</dbReference>
<sequence length="366" mass="40323">MKPLVRILALTAAGSLGGCGYLMGEDGFFRDRGSDYQLAEVQPRMSIPAGLEARPTGDLLPVPGEIRQGDGSKFVMPRPQPLLVSADSSEFSLQEDGASVWLLAQRTPVDSWPLVRRFASEYQLPVVREDVRLGELQTDWINFSASSDNPLARRIQPLLGERRRNNELQRFHIRIEPGVQRGTSEIFVRQMQSSTAVEQPWPERSANPALERAMLAELESYLNQSGDVDAASLVARQQGAASSRATLQQDGAGNPVLRIDSDFNRAWAAVGDALQRSDILVTDLNRSSGVYYVDLDASADKAKQPGRIARLFRRSASKDDASDSRLQVRLTAVGNRVDVSVERSIDQAADPQQARTLLQRIETALN</sequence>
<proteinExistence type="predicted"/>
<dbReference type="RefSeq" id="WP_093471746.1">
    <property type="nucleotide sequence ID" value="NZ_FOUI01000001.1"/>
</dbReference>
<evidence type="ECO:0000313" key="1">
    <source>
        <dbReference type="EMBL" id="SFM14884.1"/>
    </source>
</evidence>
<dbReference type="STRING" id="1720063.SAMN05216217_101322"/>
<accession>A0A1I4NH77</accession>
<dbReference type="AlphaFoldDB" id="A0A1I4NH77"/>
<dbReference type="Gene3D" id="3.30.310.170">
    <property type="entry name" value="Outer membrane protein assembly factor BamC"/>
    <property type="match status" value="1"/>
</dbReference>
<protein>
    <submittedName>
        <fullName evidence="1">Outer membrane protein assembly factor BamC</fullName>
    </submittedName>
</protein>
<dbReference type="OrthoDB" id="9772575at2"/>
<dbReference type="Pfam" id="PF06804">
    <property type="entry name" value="Lipoprotein_18"/>
    <property type="match status" value="1"/>
</dbReference>
<dbReference type="EMBL" id="FOUI01000001">
    <property type="protein sequence ID" value="SFM14884.1"/>
    <property type="molecule type" value="Genomic_DNA"/>
</dbReference>
<organism evidence="1 2">
    <name type="scientific">Halopseudomonas yangmingensis</name>
    <dbReference type="NCBI Taxonomy" id="1720063"/>
    <lineage>
        <taxon>Bacteria</taxon>
        <taxon>Pseudomonadati</taxon>
        <taxon>Pseudomonadota</taxon>
        <taxon>Gammaproteobacteria</taxon>
        <taxon>Pseudomonadales</taxon>
        <taxon>Pseudomonadaceae</taxon>
        <taxon>Halopseudomonas</taxon>
    </lineage>
</organism>
<name>A0A1I4NH77_9GAMM</name>
<dbReference type="InterPro" id="IPR042268">
    <property type="entry name" value="BamC_C"/>
</dbReference>
<dbReference type="PROSITE" id="PS51257">
    <property type="entry name" value="PROKAR_LIPOPROTEIN"/>
    <property type="match status" value="1"/>
</dbReference>
<reference evidence="2" key="1">
    <citation type="submission" date="2016-10" db="EMBL/GenBank/DDBJ databases">
        <authorList>
            <person name="Varghese N."/>
            <person name="Submissions S."/>
        </authorList>
    </citation>
    <scope>NUCLEOTIDE SEQUENCE [LARGE SCALE GENOMIC DNA]</scope>
    <source>
        <strain evidence="2">DSM 24213</strain>
    </source>
</reference>
<gene>
    <name evidence="1" type="ORF">SAMN05216217_101322</name>
</gene>
<keyword evidence="2" id="KW-1185">Reference proteome</keyword>
<dbReference type="InterPro" id="IPR010653">
    <property type="entry name" value="NlpB/DapX"/>
</dbReference>